<evidence type="ECO:0000256" key="5">
    <source>
        <dbReference type="ARBA" id="ARBA00023159"/>
    </source>
</evidence>
<dbReference type="SUPFAM" id="SSF55785">
    <property type="entry name" value="PYP-like sensor domain (PAS domain)"/>
    <property type="match status" value="2"/>
</dbReference>
<dbReference type="PANTHER" id="PTHR46055">
    <property type="entry name" value="CIRCADIAN LOCOMOTER OUTPUT CYCLES PROTEIN KAPUT"/>
    <property type="match status" value="1"/>
</dbReference>
<reference evidence="11" key="3">
    <citation type="submission" date="2025-09" db="UniProtKB">
        <authorList>
            <consortium name="Ensembl"/>
        </authorList>
    </citation>
    <scope>IDENTIFICATION</scope>
</reference>
<dbReference type="InterPro" id="IPR035965">
    <property type="entry name" value="PAS-like_dom_sf"/>
</dbReference>
<dbReference type="CDD" id="cd19736">
    <property type="entry name" value="bHLH-PAS_PASD1"/>
    <property type="match status" value="1"/>
</dbReference>
<keyword evidence="2" id="KW-0805">Transcription regulation</keyword>
<evidence type="ECO:0000259" key="9">
    <source>
        <dbReference type="PROSITE" id="PS50112"/>
    </source>
</evidence>
<dbReference type="SUPFAM" id="SSF47459">
    <property type="entry name" value="HLH, helix-loop-helix DNA-binding domain"/>
    <property type="match status" value="1"/>
</dbReference>
<name>A0A3P8W2S8_CYNSE</name>
<evidence type="ECO:0000259" key="10">
    <source>
        <dbReference type="PROSITE" id="PS50888"/>
    </source>
</evidence>
<organism evidence="11 12">
    <name type="scientific">Cynoglossus semilaevis</name>
    <name type="common">Tongue sole</name>
    <dbReference type="NCBI Taxonomy" id="244447"/>
    <lineage>
        <taxon>Eukaryota</taxon>
        <taxon>Metazoa</taxon>
        <taxon>Chordata</taxon>
        <taxon>Craniata</taxon>
        <taxon>Vertebrata</taxon>
        <taxon>Euteleostomi</taxon>
        <taxon>Actinopterygii</taxon>
        <taxon>Neopterygii</taxon>
        <taxon>Teleostei</taxon>
        <taxon>Neoteleostei</taxon>
        <taxon>Acanthomorphata</taxon>
        <taxon>Carangaria</taxon>
        <taxon>Pleuronectiformes</taxon>
        <taxon>Pleuronectoidei</taxon>
        <taxon>Cynoglossidae</taxon>
        <taxon>Cynoglossinae</taxon>
        <taxon>Cynoglossus</taxon>
    </lineage>
</organism>
<dbReference type="Gene3D" id="4.10.280.10">
    <property type="entry name" value="Helix-loop-helix DNA-binding domain"/>
    <property type="match status" value="1"/>
</dbReference>
<keyword evidence="4" id="KW-0238">DNA-binding</keyword>
<feature type="compositionally biased region" description="Basic and acidic residues" evidence="8">
    <location>
        <begin position="10"/>
        <end position="25"/>
    </location>
</feature>
<keyword evidence="1" id="KW-0677">Repeat</keyword>
<dbReference type="InterPro" id="IPR000014">
    <property type="entry name" value="PAS"/>
</dbReference>
<evidence type="ECO:0000256" key="6">
    <source>
        <dbReference type="ARBA" id="ARBA00023163"/>
    </source>
</evidence>
<feature type="domain" description="PAS" evidence="9">
    <location>
        <begin position="88"/>
        <end position="151"/>
    </location>
</feature>
<dbReference type="Pfam" id="PF00989">
    <property type="entry name" value="PAS"/>
    <property type="match status" value="1"/>
</dbReference>
<feature type="region of interest" description="Disordered" evidence="8">
    <location>
        <begin position="704"/>
        <end position="733"/>
    </location>
</feature>
<dbReference type="FunCoup" id="A0A3P8W2S8">
    <property type="interactions" value="2"/>
</dbReference>
<dbReference type="GeneTree" id="ENSGT00940000164304"/>
<keyword evidence="6" id="KW-0804">Transcription</keyword>
<keyword evidence="5" id="KW-0010">Activator</keyword>
<dbReference type="GO" id="GO:0000978">
    <property type="term" value="F:RNA polymerase II cis-regulatory region sequence-specific DNA binding"/>
    <property type="evidence" value="ECO:0007669"/>
    <property type="project" value="TreeGrafter"/>
</dbReference>
<proteinExistence type="predicted"/>
<evidence type="ECO:0000256" key="8">
    <source>
        <dbReference type="SAM" id="MobiDB-lite"/>
    </source>
</evidence>
<dbReference type="GO" id="GO:0009648">
    <property type="term" value="P:photoperiodism"/>
    <property type="evidence" value="ECO:0007669"/>
    <property type="project" value="Ensembl"/>
</dbReference>
<feature type="compositionally biased region" description="Low complexity" evidence="8">
    <location>
        <begin position="704"/>
        <end position="718"/>
    </location>
</feature>
<dbReference type="Pfam" id="PF00010">
    <property type="entry name" value="HLH"/>
    <property type="match status" value="1"/>
</dbReference>
<dbReference type="Ensembl" id="ENSCSET00000022141.1">
    <property type="protein sequence ID" value="ENSCSEP00000021863.1"/>
    <property type="gene ID" value="ENSCSEG00000013933.1"/>
</dbReference>
<dbReference type="PROSITE" id="PS50112">
    <property type="entry name" value="PAS"/>
    <property type="match status" value="2"/>
</dbReference>
<keyword evidence="12" id="KW-1185">Reference proteome</keyword>
<reference evidence="11 12" key="1">
    <citation type="journal article" date="2014" name="Nat. Genet.">
        <title>Whole-genome sequence of a flatfish provides insights into ZW sex chromosome evolution and adaptation to a benthic lifestyle.</title>
        <authorList>
            <person name="Chen S."/>
            <person name="Zhang G."/>
            <person name="Shao C."/>
            <person name="Huang Q."/>
            <person name="Liu G."/>
            <person name="Zhang P."/>
            <person name="Song W."/>
            <person name="An N."/>
            <person name="Chalopin D."/>
            <person name="Volff J.N."/>
            <person name="Hong Y."/>
            <person name="Li Q."/>
            <person name="Sha Z."/>
            <person name="Zhou H."/>
            <person name="Xie M."/>
            <person name="Yu Q."/>
            <person name="Liu Y."/>
            <person name="Xiang H."/>
            <person name="Wang N."/>
            <person name="Wu K."/>
            <person name="Yang C."/>
            <person name="Zhou Q."/>
            <person name="Liao X."/>
            <person name="Yang L."/>
            <person name="Hu Q."/>
            <person name="Zhang J."/>
            <person name="Meng L."/>
            <person name="Jin L."/>
            <person name="Tian Y."/>
            <person name="Lian J."/>
            <person name="Yang J."/>
            <person name="Miao G."/>
            <person name="Liu S."/>
            <person name="Liang Z."/>
            <person name="Yan F."/>
            <person name="Li Y."/>
            <person name="Sun B."/>
            <person name="Zhang H."/>
            <person name="Zhang J."/>
            <person name="Zhu Y."/>
            <person name="Du M."/>
            <person name="Zhao Y."/>
            <person name="Schartl M."/>
            <person name="Tang Q."/>
            <person name="Wang J."/>
        </authorList>
    </citation>
    <scope>NUCLEOTIDE SEQUENCE</scope>
</reference>
<dbReference type="Pfam" id="PF14598">
    <property type="entry name" value="PAS_11"/>
    <property type="match status" value="1"/>
</dbReference>
<dbReference type="InterPro" id="IPR001610">
    <property type="entry name" value="PAC"/>
</dbReference>
<dbReference type="GO" id="GO:0032922">
    <property type="term" value="P:circadian regulation of gene expression"/>
    <property type="evidence" value="ECO:0007669"/>
    <property type="project" value="InterPro"/>
</dbReference>
<dbReference type="InterPro" id="IPR013767">
    <property type="entry name" value="PAS_fold"/>
</dbReference>
<dbReference type="STRING" id="244447.ENSCSEP00000021863"/>
<evidence type="ECO:0000256" key="1">
    <source>
        <dbReference type="ARBA" id="ARBA00022737"/>
    </source>
</evidence>
<evidence type="ECO:0000313" key="11">
    <source>
        <dbReference type="Ensembl" id="ENSCSEP00000021863.1"/>
    </source>
</evidence>
<keyword evidence="7" id="KW-0539">Nucleus</keyword>
<feature type="region of interest" description="Disordered" evidence="8">
    <location>
        <begin position="1"/>
        <end position="25"/>
    </location>
</feature>
<reference evidence="11" key="2">
    <citation type="submission" date="2025-08" db="UniProtKB">
        <authorList>
            <consortium name="Ensembl"/>
        </authorList>
    </citation>
    <scope>IDENTIFICATION</scope>
</reference>
<dbReference type="SMART" id="SM00353">
    <property type="entry name" value="HLH"/>
    <property type="match status" value="1"/>
</dbReference>
<protein>
    <submittedName>
        <fullName evidence="11">Neuronal PAS domain protein 2</fullName>
    </submittedName>
</protein>
<dbReference type="CDD" id="cd00130">
    <property type="entry name" value="PAS"/>
    <property type="match status" value="2"/>
</dbReference>
<dbReference type="Proteomes" id="UP000265120">
    <property type="component" value="Chromosome 19"/>
</dbReference>
<accession>A0A3P8W2S8</accession>
<evidence type="ECO:0000256" key="4">
    <source>
        <dbReference type="ARBA" id="ARBA00023125"/>
    </source>
</evidence>
<dbReference type="GO" id="GO:0046983">
    <property type="term" value="F:protein dimerization activity"/>
    <property type="evidence" value="ECO:0007669"/>
    <property type="project" value="InterPro"/>
</dbReference>
<keyword evidence="3" id="KW-0090">Biological rhythms</keyword>
<evidence type="ECO:0000256" key="7">
    <source>
        <dbReference type="ARBA" id="ARBA00023242"/>
    </source>
</evidence>
<dbReference type="PANTHER" id="PTHR46055:SF4">
    <property type="entry name" value="CIRCADIAN CLOCK PROTEIN PASD1"/>
    <property type="match status" value="1"/>
</dbReference>
<feature type="domain" description="BHLH" evidence="10">
    <location>
        <begin position="13"/>
        <end position="65"/>
    </location>
</feature>
<dbReference type="PROSITE" id="PS50888">
    <property type="entry name" value="BHLH"/>
    <property type="match status" value="1"/>
</dbReference>
<dbReference type="GO" id="GO:1990513">
    <property type="term" value="C:CLOCK-BMAL transcription complex"/>
    <property type="evidence" value="ECO:0007669"/>
    <property type="project" value="TreeGrafter"/>
</dbReference>
<dbReference type="SMART" id="SM00086">
    <property type="entry name" value="PAC"/>
    <property type="match status" value="1"/>
</dbReference>
<evidence type="ECO:0000256" key="3">
    <source>
        <dbReference type="ARBA" id="ARBA00023108"/>
    </source>
</evidence>
<evidence type="ECO:0000256" key="2">
    <source>
        <dbReference type="ARBA" id="ARBA00023015"/>
    </source>
</evidence>
<dbReference type="InterPro" id="IPR036638">
    <property type="entry name" value="HLH_DNA-bd_sf"/>
</dbReference>
<dbReference type="GO" id="GO:0005737">
    <property type="term" value="C:cytoplasm"/>
    <property type="evidence" value="ECO:0007669"/>
    <property type="project" value="InterPro"/>
</dbReference>
<dbReference type="PRINTS" id="PR00785">
    <property type="entry name" value="NCTRNSLOCATR"/>
</dbReference>
<dbReference type="InParanoid" id="A0A3P8W2S8"/>
<dbReference type="Gene3D" id="3.30.450.20">
    <property type="entry name" value="PAS domain"/>
    <property type="match status" value="2"/>
</dbReference>
<dbReference type="GO" id="GO:0000981">
    <property type="term" value="F:DNA-binding transcription factor activity, RNA polymerase II-specific"/>
    <property type="evidence" value="ECO:0007669"/>
    <property type="project" value="InterPro"/>
</dbReference>
<dbReference type="InterPro" id="IPR001067">
    <property type="entry name" value="Nuc_translocat"/>
</dbReference>
<dbReference type="SMART" id="SM00091">
    <property type="entry name" value="PAS"/>
    <property type="match status" value="2"/>
</dbReference>
<dbReference type="InterPro" id="IPR047230">
    <property type="entry name" value="CLOCK-like"/>
</dbReference>
<sequence length="733" mass="84343">MEDMYDEDEKDRAKRESRNKSEKKRRDQFNVLIKELCAMLQGQGHPHKMDKTTILQRTIDFLQQQKDITPNKNIRDMRQDWKPAFLSNGDFTQLMLEAIDGFLVALTTDGNIIYVSDSVSSLTGHLPSDMLDQNILNFLPEQEHRDVYKLLSSPMLIKDNSENVVEFCCHLARGNTDPQQTPVYEYVKFIGDFKFHNNVPKSTCDSLKVTLHRSLQSALEEEICLIATVQLVTPQFVKDLCNIEDRCDEFISRHSLEWKFLFLDQRASPVIGYLPFEVLGTSGYDYYHVDDLEPIAQCHKQLMQFGKGKSCYYRFLTKGQQWIWLQTHYYITYHQWNSKPEFIVCTHTVVRSKAKDRLSVHTACVFYTVTPEDPHFVCVSSCVQAQELYLDICSTINPTLDGNSGAGSPHSSRRSSLTELSDSACKSTSFCFCLMDTQTDRCSSPLFTNLFSCTFLTFYFGIMSSQQQQPPPIYQPQKPRPGIVNQLKEQLEERTRVLQADIKTQQKELYKIKEKLHTANLQVTEIIQFFLNKMYTHSANLQTGQEGQLQPVTVSLQTGTSLTMPLFSNPMMFSHTTTRPFHNTNQRHADGFLNHDEQIRRTQCHIFASALLFPLCSYTLEQQITPSLSMEQVNCNNVLVPSTVFTPPIVVPHNGFMTQQPPSMHINQHCLQPQHGSSPTTLYTSNVPQQSTVEYIQQTMLQPPVRQQQQLRQHQHFQNPTDAVSGFRNMQTR</sequence>
<dbReference type="InterPro" id="IPR011598">
    <property type="entry name" value="bHLH_dom"/>
</dbReference>
<dbReference type="AlphaFoldDB" id="A0A3P8W2S8"/>
<feature type="domain" description="PAS" evidence="9">
    <location>
        <begin position="259"/>
        <end position="306"/>
    </location>
</feature>
<evidence type="ECO:0000313" key="12">
    <source>
        <dbReference type="Proteomes" id="UP000265120"/>
    </source>
</evidence>